<reference evidence="11 12" key="1">
    <citation type="submission" date="2015-07" db="EMBL/GenBank/DDBJ databases">
        <title>Comparative genomics of the Sigatoka disease complex on banana suggests a link between parallel evolutionary changes in Pseudocercospora fijiensis and Pseudocercospora eumusae and increased virulence on the banana host.</title>
        <authorList>
            <person name="Chang T.-C."/>
            <person name="Salvucci A."/>
            <person name="Crous P.W."/>
            <person name="Stergiopoulos I."/>
        </authorList>
    </citation>
    <scope>NUCLEOTIDE SEQUENCE [LARGE SCALE GENOMIC DNA]</scope>
    <source>
        <strain evidence="11 12">CBS 114824</strain>
    </source>
</reference>
<keyword evidence="12" id="KW-1185">Reference proteome</keyword>
<feature type="active site" description="Cysteine sulfenic acid (-SOH) intermediate" evidence="8">
    <location>
        <position position="60"/>
    </location>
</feature>
<evidence type="ECO:0000256" key="1">
    <source>
        <dbReference type="ARBA" id="ARBA00010505"/>
    </source>
</evidence>
<dbReference type="GO" id="GO:0034599">
    <property type="term" value="P:cellular response to oxidative stress"/>
    <property type="evidence" value="ECO:0007669"/>
    <property type="project" value="InterPro"/>
</dbReference>
<dbReference type="GO" id="GO:0005777">
    <property type="term" value="C:peroxisome"/>
    <property type="evidence" value="ECO:0007669"/>
    <property type="project" value="TreeGrafter"/>
</dbReference>
<dbReference type="InterPro" id="IPR037944">
    <property type="entry name" value="PRX5-like"/>
</dbReference>
<dbReference type="FunFam" id="3.40.30.10:FF:000020">
    <property type="entry name" value="Peroxiredoxin"/>
    <property type="match status" value="1"/>
</dbReference>
<sequence length="170" mass="18356">MSKPLKVGDKFPDDVKFDWAPITDPDPTVCGLPQTYNASKEFAGKKVVLVSVPGAFTPGCQANHLPPYIKSLDQLKAKGVDLVVFIASNDVFVMNAWGKVNKVTPDHDILFMSDTKSFFSKNYGWDAGVGDRNGRWAMVIEKDGTISYAEAESGPGKVTVSGAEAVLSKL</sequence>
<dbReference type="AlphaFoldDB" id="A0A139H0Q7"/>
<comment type="similarity">
    <text evidence="1 9">Belongs to the peroxiredoxin family. Prx5 subfamily.</text>
</comment>
<dbReference type="GO" id="GO:0005739">
    <property type="term" value="C:mitochondrion"/>
    <property type="evidence" value="ECO:0007669"/>
    <property type="project" value="TreeGrafter"/>
</dbReference>
<evidence type="ECO:0000259" key="10">
    <source>
        <dbReference type="PROSITE" id="PS51352"/>
    </source>
</evidence>
<evidence type="ECO:0000256" key="8">
    <source>
        <dbReference type="PIRSR" id="PIRSR637944-1"/>
    </source>
</evidence>
<keyword evidence="5 9" id="KW-0676">Redox-active center</keyword>
<dbReference type="PROSITE" id="PS51352">
    <property type="entry name" value="THIOREDOXIN_2"/>
    <property type="match status" value="1"/>
</dbReference>
<evidence type="ECO:0000256" key="4">
    <source>
        <dbReference type="ARBA" id="ARBA00023002"/>
    </source>
</evidence>
<name>A0A139H0Q7_9PEZI</name>
<dbReference type="Gene3D" id="3.40.30.10">
    <property type="entry name" value="Glutaredoxin"/>
    <property type="match status" value="1"/>
</dbReference>
<dbReference type="GO" id="GO:0045454">
    <property type="term" value="P:cell redox homeostasis"/>
    <property type="evidence" value="ECO:0007669"/>
    <property type="project" value="TreeGrafter"/>
</dbReference>
<evidence type="ECO:0000256" key="9">
    <source>
        <dbReference type="RuleBase" id="RU366011"/>
    </source>
</evidence>
<evidence type="ECO:0000313" key="12">
    <source>
        <dbReference type="Proteomes" id="UP000070133"/>
    </source>
</evidence>
<accession>A0A139H0Q7</accession>
<keyword evidence="3 9" id="KW-0049">Antioxidant</keyword>
<dbReference type="GO" id="GO:0008379">
    <property type="term" value="F:thioredoxin peroxidase activity"/>
    <property type="evidence" value="ECO:0007669"/>
    <property type="project" value="InterPro"/>
</dbReference>
<comment type="caution">
    <text evidence="11">The sequence shown here is derived from an EMBL/GenBank/DDBJ whole genome shotgun (WGS) entry which is preliminary data.</text>
</comment>
<dbReference type="InterPro" id="IPR013766">
    <property type="entry name" value="Thioredoxin_domain"/>
</dbReference>
<evidence type="ECO:0000256" key="3">
    <source>
        <dbReference type="ARBA" id="ARBA00022862"/>
    </source>
</evidence>
<dbReference type="PANTHER" id="PTHR10430:SF16">
    <property type="entry name" value="PEROXIREDOXIN-5, MITOCHONDRIAL"/>
    <property type="match status" value="1"/>
</dbReference>
<evidence type="ECO:0000256" key="5">
    <source>
        <dbReference type="ARBA" id="ARBA00023284"/>
    </source>
</evidence>
<dbReference type="OrthoDB" id="195498at2759"/>
<dbReference type="CDD" id="cd03013">
    <property type="entry name" value="PRX5_like"/>
    <property type="match status" value="1"/>
</dbReference>
<feature type="domain" description="Thioredoxin" evidence="10">
    <location>
        <begin position="5"/>
        <end position="170"/>
    </location>
</feature>
<dbReference type="SUPFAM" id="SSF52833">
    <property type="entry name" value="Thioredoxin-like"/>
    <property type="match status" value="1"/>
</dbReference>
<evidence type="ECO:0000313" key="11">
    <source>
        <dbReference type="EMBL" id="KXS96053.1"/>
    </source>
</evidence>
<dbReference type="InterPro" id="IPR013740">
    <property type="entry name" value="Redoxin"/>
</dbReference>
<comment type="function">
    <text evidence="9">Thiol-specific peroxidase that catalyzes the reduction of hydrogen peroxide and organic hydroperoxides to water and alcohols, respectively. Plays a role in cell protection against oxidative stress by detoxifying peroxides.</text>
</comment>
<dbReference type="PANTHER" id="PTHR10430">
    <property type="entry name" value="PEROXIREDOXIN"/>
    <property type="match status" value="1"/>
</dbReference>
<protein>
    <recommendedName>
        <fullName evidence="6">Thioredoxin peroxidase</fullName>
    </recommendedName>
    <alternativeName>
        <fullName evidence="7">Thioredoxin-dependent peroxiredoxin</fullName>
    </alternativeName>
</protein>
<evidence type="ECO:0000256" key="2">
    <source>
        <dbReference type="ARBA" id="ARBA00022559"/>
    </source>
</evidence>
<keyword evidence="4 9" id="KW-0560">Oxidoreductase</keyword>
<keyword evidence="2 9" id="KW-0575">Peroxidase</keyword>
<organism evidence="11 12">
    <name type="scientific">Pseudocercospora eumusae</name>
    <dbReference type="NCBI Taxonomy" id="321146"/>
    <lineage>
        <taxon>Eukaryota</taxon>
        <taxon>Fungi</taxon>
        <taxon>Dikarya</taxon>
        <taxon>Ascomycota</taxon>
        <taxon>Pezizomycotina</taxon>
        <taxon>Dothideomycetes</taxon>
        <taxon>Dothideomycetidae</taxon>
        <taxon>Mycosphaerellales</taxon>
        <taxon>Mycosphaerellaceae</taxon>
        <taxon>Pseudocercospora</taxon>
    </lineage>
</organism>
<evidence type="ECO:0000256" key="6">
    <source>
        <dbReference type="ARBA" id="ARBA00032824"/>
    </source>
</evidence>
<dbReference type="InterPro" id="IPR036249">
    <property type="entry name" value="Thioredoxin-like_sf"/>
</dbReference>
<gene>
    <name evidence="11" type="ORF">AC578_2280</name>
</gene>
<dbReference type="Proteomes" id="UP000070133">
    <property type="component" value="Unassembled WGS sequence"/>
</dbReference>
<dbReference type="Pfam" id="PF08534">
    <property type="entry name" value="Redoxin"/>
    <property type="match status" value="1"/>
</dbReference>
<evidence type="ECO:0000256" key="7">
    <source>
        <dbReference type="ARBA" id="ARBA00079296"/>
    </source>
</evidence>
<dbReference type="STRING" id="321146.A0A139H0Q7"/>
<dbReference type="EMBL" id="LFZN01000189">
    <property type="protein sequence ID" value="KXS96053.1"/>
    <property type="molecule type" value="Genomic_DNA"/>
</dbReference>
<dbReference type="GO" id="GO:0042744">
    <property type="term" value="P:hydrogen peroxide catabolic process"/>
    <property type="evidence" value="ECO:0007669"/>
    <property type="project" value="TreeGrafter"/>
</dbReference>
<proteinExistence type="inferred from homology"/>